<reference evidence="1 2" key="1">
    <citation type="submission" date="2017-10" db="EMBL/GenBank/DDBJ databases">
        <title>Genomics of the genus Arcobacter.</title>
        <authorList>
            <person name="Perez-Cataluna A."/>
            <person name="Figueras M.J."/>
        </authorList>
    </citation>
    <scope>NUCLEOTIDE SEQUENCE [LARGE SCALE GENOMIC DNA]</scope>
    <source>
        <strain evidence="1 2">DSM 24636</strain>
    </source>
</reference>
<keyword evidence="2" id="KW-1185">Reference proteome</keyword>
<dbReference type="AlphaFoldDB" id="A0A4Q0Y0T6"/>
<evidence type="ECO:0000313" key="2">
    <source>
        <dbReference type="Proteomes" id="UP000290191"/>
    </source>
</evidence>
<comment type="caution">
    <text evidence="1">The sequence shown here is derived from an EMBL/GenBank/DDBJ whole genome shotgun (WGS) entry which is preliminary data.</text>
</comment>
<dbReference type="STRING" id="877500.GCA_000935065_00130"/>
<dbReference type="Proteomes" id="UP000290191">
    <property type="component" value="Unassembled WGS sequence"/>
</dbReference>
<dbReference type="RefSeq" id="WP_129081692.1">
    <property type="nucleotide sequence ID" value="NZ_CP041070.1"/>
</dbReference>
<accession>A0A4Q0Y0T6</accession>
<evidence type="ECO:0000313" key="1">
    <source>
        <dbReference type="EMBL" id="RXJ63647.1"/>
    </source>
</evidence>
<sequence length="80" mass="9243">MKKLTILLFTASILFAGNLENFLKNDSQELEINKSKDIKEETIKKPKTKKIEKYKNNTLEKIKESISISGSAVYRYEDSN</sequence>
<protein>
    <submittedName>
        <fullName evidence="1">Uncharacterized protein</fullName>
    </submittedName>
</protein>
<name>A0A4Q0Y0T6_9BACT</name>
<gene>
    <name evidence="1" type="ORF">CRV06_05490</name>
</gene>
<proteinExistence type="predicted"/>
<organism evidence="1 2">
    <name type="scientific">Halarcobacter anaerophilus</name>
    <dbReference type="NCBI Taxonomy" id="877500"/>
    <lineage>
        <taxon>Bacteria</taxon>
        <taxon>Pseudomonadati</taxon>
        <taxon>Campylobacterota</taxon>
        <taxon>Epsilonproteobacteria</taxon>
        <taxon>Campylobacterales</taxon>
        <taxon>Arcobacteraceae</taxon>
        <taxon>Halarcobacter</taxon>
    </lineage>
</organism>
<dbReference type="EMBL" id="PDKO01000003">
    <property type="protein sequence ID" value="RXJ63647.1"/>
    <property type="molecule type" value="Genomic_DNA"/>
</dbReference>